<evidence type="ECO:0000313" key="3">
    <source>
        <dbReference type="Proteomes" id="UP001054945"/>
    </source>
</evidence>
<sequence length="126" mass="14659">MSRTDCGRRESDPRSRENRSAQTFESQRDGNSSQLGEARKAESLPSGILTARRKKRVPRRLFVKCRELISLKIRISRLSEYLIRQEGFGTDQLVRQLRTQLITTTCPSVHIYACPRNMILLLFFQM</sequence>
<dbReference type="EMBL" id="BPLR01000060">
    <property type="protein sequence ID" value="GIY91856.1"/>
    <property type="molecule type" value="Genomic_DNA"/>
</dbReference>
<evidence type="ECO:0000256" key="1">
    <source>
        <dbReference type="SAM" id="MobiDB-lite"/>
    </source>
</evidence>
<protein>
    <submittedName>
        <fullName evidence="2">Uncharacterized protein</fullName>
    </submittedName>
</protein>
<reference evidence="2 3" key="1">
    <citation type="submission" date="2021-06" db="EMBL/GenBank/DDBJ databases">
        <title>Caerostris extrusa draft genome.</title>
        <authorList>
            <person name="Kono N."/>
            <person name="Arakawa K."/>
        </authorList>
    </citation>
    <scope>NUCLEOTIDE SEQUENCE [LARGE SCALE GENOMIC DNA]</scope>
</reference>
<dbReference type="AlphaFoldDB" id="A0AAV4XAB8"/>
<feature type="compositionally biased region" description="Basic and acidic residues" evidence="1">
    <location>
        <begin position="1"/>
        <end position="19"/>
    </location>
</feature>
<comment type="caution">
    <text evidence="2">The sequence shown here is derived from an EMBL/GenBank/DDBJ whole genome shotgun (WGS) entry which is preliminary data.</text>
</comment>
<proteinExistence type="predicted"/>
<name>A0AAV4XAB8_CAEEX</name>
<feature type="compositionally biased region" description="Polar residues" evidence="1">
    <location>
        <begin position="20"/>
        <end position="35"/>
    </location>
</feature>
<keyword evidence="3" id="KW-1185">Reference proteome</keyword>
<organism evidence="2 3">
    <name type="scientific">Caerostris extrusa</name>
    <name type="common">Bark spider</name>
    <name type="synonym">Caerostris bankana</name>
    <dbReference type="NCBI Taxonomy" id="172846"/>
    <lineage>
        <taxon>Eukaryota</taxon>
        <taxon>Metazoa</taxon>
        <taxon>Ecdysozoa</taxon>
        <taxon>Arthropoda</taxon>
        <taxon>Chelicerata</taxon>
        <taxon>Arachnida</taxon>
        <taxon>Araneae</taxon>
        <taxon>Araneomorphae</taxon>
        <taxon>Entelegynae</taxon>
        <taxon>Araneoidea</taxon>
        <taxon>Araneidae</taxon>
        <taxon>Caerostris</taxon>
    </lineage>
</organism>
<gene>
    <name evidence="2" type="ORF">CEXT_629291</name>
</gene>
<evidence type="ECO:0000313" key="2">
    <source>
        <dbReference type="EMBL" id="GIY91856.1"/>
    </source>
</evidence>
<dbReference type="Proteomes" id="UP001054945">
    <property type="component" value="Unassembled WGS sequence"/>
</dbReference>
<feature type="region of interest" description="Disordered" evidence="1">
    <location>
        <begin position="1"/>
        <end position="42"/>
    </location>
</feature>
<accession>A0AAV4XAB8</accession>